<name>A0AAV1IMY3_9CHLO</name>
<proteinExistence type="predicted"/>
<keyword evidence="1" id="KW-0697">Rotamase</keyword>
<dbReference type="Gene3D" id="3.10.50.40">
    <property type="match status" value="1"/>
</dbReference>
<dbReference type="PANTHER" id="PTHR47862:SF2">
    <property type="entry name" value="PEPTIDYLPROLYL ISOMERASE"/>
    <property type="match status" value="1"/>
</dbReference>
<dbReference type="EC" id="5.2.1.8" evidence="1"/>
<dbReference type="Pfam" id="PF00254">
    <property type="entry name" value="FKBP_C"/>
    <property type="match status" value="1"/>
</dbReference>
<dbReference type="PROSITE" id="PS50059">
    <property type="entry name" value="FKBP_PPIASE"/>
    <property type="match status" value="1"/>
</dbReference>
<dbReference type="InterPro" id="IPR046357">
    <property type="entry name" value="PPIase_dom_sf"/>
</dbReference>
<dbReference type="InterPro" id="IPR044180">
    <property type="entry name" value="FKBP18-like"/>
</dbReference>
<dbReference type="InterPro" id="IPR001179">
    <property type="entry name" value="PPIase_FKBP_dom"/>
</dbReference>
<sequence length="229" mass="24249">MKTVTARPPALLQCALPIKARPFCSPRLQVQSRAVKDGRDDAADSHSVARRDLILRALVTALASQAGGSVAQCAPAHALPGFKKDLSKRRKAKVPESEFKDGPQGLKYYDVVLGKGTEATEGSRAVVHYEARWKGVTFMTSRQGLGVTGGEPLGFDVGAKAAGGTLPGLDLGVRGMRMGGQRKLIVPPGLAYGKKGIGEVPPDATLEFEVELLSVKTSPFGYRVKLVEG</sequence>
<feature type="domain" description="PPIase FKBP-type" evidence="2">
    <location>
        <begin position="122"/>
        <end position="216"/>
    </location>
</feature>
<evidence type="ECO:0000256" key="1">
    <source>
        <dbReference type="PROSITE-ProRule" id="PRU00277"/>
    </source>
</evidence>
<dbReference type="PANTHER" id="PTHR47862">
    <property type="entry name" value="PEPTIDYL-PROLYL CIS-TRANS ISOMERASE FKBP18, CHLOROPLASTIC"/>
    <property type="match status" value="1"/>
</dbReference>
<evidence type="ECO:0000313" key="4">
    <source>
        <dbReference type="Proteomes" id="UP001314263"/>
    </source>
</evidence>
<keyword evidence="1" id="KW-0413">Isomerase</keyword>
<dbReference type="EMBL" id="CAUYUE010000017">
    <property type="protein sequence ID" value="CAK0787339.1"/>
    <property type="molecule type" value="Genomic_DNA"/>
</dbReference>
<dbReference type="SUPFAM" id="SSF54534">
    <property type="entry name" value="FKBP-like"/>
    <property type="match status" value="1"/>
</dbReference>
<protein>
    <recommendedName>
        <fullName evidence="1">peptidylprolyl isomerase</fullName>
        <ecNumber evidence="1">5.2.1.8</ecNumber>
    </recommendedName>
</protein>
<organism evidence="3 4">
    <name type="scientific">Coccomyxa viridis</name>
    <dbReference type="NCBI Taxonomy" id="1274662"/>
    <lineage>
        <taxon>Eukaryota</taxon>
        <taxon>Viridiplantae</taxon>
        <taxon>Chlorophyta</taxon>
        <taxon>core chlorophytes</taxon>
        <taxon>Trebouxiophyceae</taxon>
        <taxon>Trebouxiophyceae incertae sedis</taxon>
        <taxon>Coccomyxaceae</taxon>
        <taxon>Coccomyxa</taxon>
    </lineage>
</organism>
<dbReference type="GO" id="GO:0003755">
    <property type="term" value="F:peptidyl-prolyl cis-trans isomerase activity"/>
    <property type="evidence" value="ECO:0007669"/>
    <property type="project" value="UniProtKB-KW"/>
</dbReference>
<evidence type="ECO:0000259" key="2">
    <source>
        <dbReference type="PROSITE" id="PS50059"/>
    </source>
</evidence>
<reference evidence="3 4" key="1">
    <citation type="submission" date="2023-10" db="EMBL/GenBank/DDBJ databases">
        <authorList>
            <person name="Maclean D."/>
            <person name="Macfadyen A."/>
        </authorList>
    </citation>
    <scope>NUCLEOTIDE SEQUENCE [LARGE SCALE GENOMIC DNA]</scope>
</reference>
<dbReference type="AlphaFoldDB" id="A0AAV1IMY3"/>
<accession>A0AAV1IMY3</accession>
<evidence type="ECO:0000313" key="3">
    <source>
        <dbReference type="EMBL" id="CAK0787339.1"/>
    </source>
</evidence>
<comment type="caution">
    <text evidence="3">The sequence shown here is derived from an EMBL/GenBank/DDBJ whole genome shotgun (WGS) entry which is preliminary data.</text>
</comment>
<comment type="catalytic activity">
    <reaction evidence="1">
        <text>[protein]-peptidylproline (omega=180) = [protein]-peptidylproline (omega=0)</text>
        <dbReference type="Rhea" id="RHEA:16237"/>
        <dbReference type="Rhea" id="RHEA-COMP:10747"/>
        <dbReference type="Rhea" id="RHEA-COMP:10748"/>
        <dbReference type="ChEBI" id="CHEBI:83833"/>
        <dbReference type="ChEBI" id="CHEBI:83834"/>
        <dbReference type="EC" id="5.2.1.8"/>
    </reaction>
</comment>
<dbReference type="GO" id="GO:0009543">
    <property type="term" value="C:chloroplast thylakoid lumen"/>
    <property type="evidence" value="ECO:0007669"/>
    <property type="project" value="TreeGrafter"/>
</dbReference>
<keyword evidence="4" id="KW-1185">Reference proteome</keyword>
<gene>
    <name evidence="3" type="ORF">CVIRNUC_010558</name>
</gene>
<dbReference type="Proteomes" id="UP001314263">
    <property type="component" value="Unassembled WGS sequence"/>
</dbReference>